<comment type="caution">
    <text evidence="3">The sequence shown here is derived from an EMBL/GenBank/DDBJ whole genome shotgun (WGS) entry which is preliminary data.</text>
</comment>
<feature type="region of interest" description="Disordered" evidence="2">
    <location>
        <begin position="52"/>
        <end position="71"/>
    </location>
</feature>
<protein>
    <recommendedName>
        <fullName evidence="5">Protein kinase domain-containing protein</fullName>
    </recommendedName>
</protein>
<reference evidence="3 4" key="1">
    <citation type="journal article" date="2019" name="Int. J. Syst. Evol. Microbiol.">
        <title>The Global Catalogue of Microorganisms (GCM) 10K type strain sequencing project: providing services to taxonomists for standard genome sequencing and annotation.</title>
        <authorList>
            <consortium name="The Broad Institute Genomics Platform"/>
            <consortium name="The Broad Institute Genome Sequencing Center for Infectious Disease"/>
            <person name="Wu L."/>
            <person name="Ma J."/>
        </authorList>
    </citation>
    <scope>NUCLEOTIDE SEQUENCE [LARGE SCALE GENOMIC DNA]</scope>
    <source>
        <strain evidence="3 4">JCM 15933</strain>
    </source>
</reference>
<dbReference type="InterPro" id="IPR017441">
    <property type="entry name" value="Protein_kinase_ATP_BS"/>
</dbReference>
<dbReference type="SUPFAM" id="SSF56112">
    <property type="entry name" value="Protein kinase-like (PK-like)"/>
    <property type="match status" value="1"/>
</dbReference>
<sequence length="81" mass="8487">MPMIGGRYRLIAEVGTGGTASVWRAVDVRLERTVAIKSCYLSSPACHALVSAPRPRPGPRQDAEPSAVTGTPGSVAIVLTR</sequence>
<organism evidence="3 4">
    <name type="scientific">Dactylosporangium maewongense</name>
    <dbReference type="NCBI Taxonomy" id="634393"/>
    <lineage>
        <taxon>Bacteria</taxon>
        <taxon>Bacillati</taxon>
        <taxon>Actinomycetota</taxon>
        <taxon>Actinomycetes</taxon>
        <taxon>Micromonosporales</taxon>
        <taxon>Micromonosporaceae</taxon>
        <taxon>Dactylosporangium</taxon>
    </lineage>
</organism>
<evidence type="ECO:0000256" key="2">
    <source>
        <dbReference type="SAM" id="MobiDB-lite"/>
    </source>
</evidence>
<dbReference type="EMBL" id="BAAAQD010000051">
    <property type="protein sequence ID" value="GAA1573856.1"/>
    <property type="molecule type" value="Genomic_DNA"/>
</dbReference>
<keyword evidence="4" id="KW-1185">Reference proteome</keyword>
<keyword evidence="1" id="KW-0067">ATP-binding</keyword>
<accession>A0ABN2DBV4</accession>
<proteinExistence type="predicted"/>
<keyword evidence="1" id="KW-0547">Nucleotide-binding</keyword>
<evidence type="ECO:0000313" key="4">
    <source>
        <dbReference type="Proteomes" id="UP001501470"/>
    </source>
</evidence>
<gene>
    <name evidence="3" type="ORF">GCM10009827_114700</name>
</gene>
<evidence type="ECO:0008006" key="5">
    <source>
        <dbReference type="Google" id="ProtNLM"/>
    </source>
</evidence>
<dbReference type="Proteomes" id="UP001501470">
    <property type="component" value="Unassembled WGS sequence"/>
</dbReference>
<dbReference type="PROSITE" id="PS00107">
    <property type="entry name" value="PROTEIN_KINASE_ATP"/>
    <property type="match status" value="1"/>
</dbReference>
<evidence type="ECO:0000313" key="3">
    <source>
        <dbReference type="EMBL" id="GAA1573856.1"/>
    </source>
</evidence>
<name>A0ABN2DBV4_9ACTN</name>
<feature type="binding site" evidence="1">
    <location>
        <position position="37"/>
    </location>
    <ligand>
        <name>ATP</name>
        <dbReference type="ChEBI" id="CHEBI:30616"/>
    </ligand>
</feature>
<dbReference type="Gene3D" id="3.30.200.20">
    <property type="entry name" value="Phosphorylase Kinase, domain 1"/>
    <property type="match status" value="1"/>
</dbReference>
<evidence type="ECO:0000256" key="1">
    <source>
        <dbReference type="PROSITE-ProRule" id="PRU10141"/>
    </source>
</evidence>
<dbReference type="InterPro" id="IPR011009">
    <property type="entry name" value="Kinase-like_dom_sf"/>
</dbReference>